<name>A0A814IA58_9BILA</name>
<feature type="compositionally biased region" description="Polar residues" evidence="1">
    <location>
        <begin position="52"/>
        <end position="80"/>
    </location>
</feature>
<sequence length="105" mass="11964">ESLRPYALNNYGFTYPTIELDSINLDNESFQDESYYTYVPNTTPPLQLIGSDPNQNNLNPATQTPQASPLTKSFKNSRFINSRPVKRLNSTDEDDDELLCSQEKL</sequence>
<gene>
    <name evidence="2" type="ORF">OXX778_LOCUS17385</name>
</gene>
<evidence type="ECO:0000313" key="2">
    <source>
        <dbReference type="EMBL" id="CAF1021131.1"/>
    </source>
</evidence>
<keyword evidence="3" id="KW-1185">Reference proteome</keyword>
<accession>A0A814IA58</accession>
<protein>
    <submittedName>
        <fullName evidence="2">Uncharacterized protein</fullName>
    </submittedName>
</protein>
<feature type="region of interest" description="Disordered" evidence="1">
    <location>
        <begin position="50"/>
        <end position="105"/>
    </location>
</feature>
<proteinExistence type="predicted"/>
<comment type="caution">
    <text evidence="2">The sequence shown here is derived from an EMBL/GenBank/DDBJ whole genome shotgun (WGS) entry which is preliminary data.</text>
</comment>
<feature type="non-terminal residue" evidence="2">
    <location>
        <position position="1"/>
    </location>
</feature>
<dbReference type="AlphaFoldDB" id="A0A814IA58"/>
<dbReference type="EMBL" id="CAJNOC010004420">
    <property type="protein sequence ID" value="CAF1021131.1"/>
    <property type="molecule type" value="Genomic_DNA"/>
</dbReference>
<evidence type="ECO:0000256" key="1">
    <source>
        <dbReference type="SAM" id="MobiDB-lite"/>
    </source>
</evidence>
<evidence type="ECO:0000313" key="3">
    <source>
        <dbReference type="Proteomes" id="UP000663879"/>
    </source>
</evidence>
<reference evidence="2" key="1">
    <citation type="submission" date="2021-02" db="EMBL/GenBank/DDBJ databases">
        <authorList>
            <person name="Nowell W R."/>
        </authorList>
    </citation>
    <scope>NUCLEOTIDE SEQUENCE</scope>
    <source>
        <strain evidence="2">Ploen Becks lab</strain>
    </source>
</reference>
<organism evidence="2 3">
    <name type="scientific">Brachionus calyciflorus</name>
    <dbReference type="NCBI Taxonomy" id="104777"/>
    <lineage>
        <taxon>Eukaryota</taxon>
        <taxon>Metazoa</taxon>
        <taxon>Spiralia</taxon>
        <taxon>Gnathifera</taxon>
        <taxon>Rotifera</taxon>
        <taxon>Eurotatoria</taxon>
        <taxon>Monogononta</taxon>
        <taxon>Pseudotrocha</taxon>
        <taxon>Ploima</taxon>
        <taxon>Brachionidae</taxon>
        <taxon>Brachionus</taxon>
    </lineage>
</organism>
<dbReference type="Proteomes" id="UP000663879">
    <property type="component" value="Unassembled WGS sequence"/>
</dbReference>